<keyword evidence="2" id="KW-1185">Reference proteome</keyword>
<evidence type="ECO:0000313" key="1">
    <source>
        <dbReference type="EMBL" id="OCL90296.1"/>
    </source>
</evidence>
<reference evidence="1 2" key="1">
    <citation type="submission" date="2015-05" db="EMBL/GenBank/DDBJ databases">
        <authorList>
            <person name="Rovetto F."/>
            <person name="Cocolin L."/>
            <person name="Illeghems K."/>
            <person name="Van Nieuwerburgh F."/>
            <person name="Houf K."/>
        </authorList>
    </citation>
    <scope>NUCLEOTIDE SEQUENCE [LARGE SCALE GENOMIC DNA]</scope>
    <source>
        <strain evidence="1 2">117434</strain>
    </source>
</reference>
<dbReference type="RefSeq" id="WP_066179745.1">
    <property type="nucleotide sequence ID" value="NZ_LDIR01000004.1"/>
</dbReference>
<protein>
    <submittedName>
        <fullName evidence="1">Uncharacterized protein</fullName>
    </submittedName>
</protein>
<dbReference type="EMBL" id="LDIR01000004">
    <property type="protein sequence ID" value="OCL90296.1"/>
    <property type="molecule type" value="Genomic_DNA"/>
</dbReference>
<gene>
    <name evidence="1" type="ORF">AAX28_01777</name>
</gene>
<name>A0ABX2YH30_9BACT</name>
<dbReference type="Proteomes" id="UP000093159">
    <property type="component" value="Unassembled WGS sequence"/>
</dbReference>
<proteinExistence type="predicted"/>
<accession>A0ABX2YH30</accession>
<sequence>MHNVFETLKYDSNLTIDDYNQVIKEVFFKYFKDELTFIKNKELLRTELVNYIKYIAKNEKFEKLFENILKVFNDAILKDKNKVIQELATNLLTITKTDSLYLAYYIRQPKDISSYSQRELSEYYFDVIGYTLESCYKPRIELFYKIYKFNQNGIFENLTSKTFGDILNSINNFDELTKDAIFNIVFSQWRNIADHKDFDITKDNIQVRYGKGNNRKSKSLSHTQLKEIAFSINQVYSILRLAEVLIYLNYTDEIMASDKTKNIKFDIRSEASLLHIVHNLQTVGFKFHSFNDESNIFILNLYIKSNNDIQESIIHASQLFTKIAMAIDNDDFQKDRFNKLKINILDRNDFIVANAITDFQSCIDFSFSKIDMYQLIDNIKFKIDIKERLS</sequence>
<organism evidence="1 2">
    <name type="scientific">Arcobacter porcinus</name>
    <dbReference type="NCBI Taxonomy" id="1935204"/>
    <lineage>
        <taxon>Bacteria</taxon>
        <taxon>Pseudomonadati</taxon>
        <taxon>Campylobacterota</taxon>
        <taxon>Epsilonproteobacteria</taxon>
        <taxon>Campylobacterales</taxon>
        <taxon>Arcobacteraceae</taxon>
        <taxon>Arcobacter</taxon>
    </lineage>
</organism>
<comment type="caution">
    <text evidence="1">The sequence shown here is derived from an EMBL/GenBank/DDBJ whole genome shotgun (WGS) entry which is preliminary data.</text>
</comment>
<evidence type="ECO:0000313" key="2">
    <source>
        <dbReference type="Proteomes" id="UP000093159"/>
    </source>
</evidence>